<dbReference type="Proteomes" id="UP000620366">
    <property type="component" value="Unassembled WGS sequence"/>
</dbReference>
<dbReference type="InterPro" id="IPR050264">
    <property type="entry name" value="Bact_CCA-adding_enz_type3_sf"/>
</dbReference>
<feature type="domain" description="CCA-adding enzyme C-terminal" evidence="12">
    <location>
        <begin position="327"/>
        <end position="466"/>
    </location>
</feature>
<evidence type="ECO:0000256" key="8">
    <source>
        <dbReference type="ARBA" id="ARBA00022884"/>
    </source>
</evidence>
<evidence type="ECO:0000256" key="4">
    <source>
        <dbReference type="ARBA" id="ARBA00022695"/>
    </source>
</evidence>
<dbReference type="GO" id="GO:0000166">
    <property type="term" value="F:nucleotide binding"/>
    <property type="evidence" value="ECO:0007669"/>
    <property type="project" value="UniProtKB-KW"/>
</dbReference>
<dbReference type="EMBL" id="JACRSP010000002">
    <property type="protein sequence ID" value="MBC8536347.1"/>
    <property type="molecule type" value="Genomic_DNA"/>
</dbReference>
<dbReference type="GO" id="GO:0046872">
    <property type="term" value="F:metal ion binding"/>
    <property type="evidence" value="ECO:0007669"/>
    <property type="project" value="UniProtKB-KW"/>
</dbReference>
<dbReference type="InterPro" id="IPR032810">
    <property type="entry name" value="CCA-adding_enz_C"/>
</dbReference>
<keyword evidence="5" id="KW-0479">Metal-binding</keyword>
<evidence type="ECO:0000256" key="9">
    <source>
        <dbReference type="RuleBase" id="RU003953"/>
    </source>
</evidence>
<proteinExistence type="inferred from homology"/>
<dbReference type="SUPFAM" id="SSF81301">
    <property type="entry name" value="Nucleotidyltransferase"/>
    <property type="match status" value="1"/>
</dbReference>
<evidence type="ECO:0000313" key="13">
    <source>
        <dbReference type="EMBL" id="MBC8536347.1"/>
    </source>
</evidence>
<dbReference type="CDD" id="cd05398">
    <property type="entry name" value="NT_ClassII-CCAase"/>
    <property type="match status" value="1"/>
</dbReference>
<dbReference type="GO" id="GO:0008033">
    <property type="term" value="P:tRNA processing"/>
    <property type="evidence" value="ECO:0007669"/>
    <property type="project" value="UniProtKB-KW"/>
</dbReference>
<dbReference type="Gene3D" id="1.10.246.80">
    <property type="match status" value="1"/>
</dbReference>
<name>A0A926DEG0_9FIRM</name>
<dbReference type="Gene3D" id="3.30.460.10">
    <property type="entry name" value="Beta Polymerase, domain 2"/>
    <property type="match status" value="1"/>
</dbReference>
<dbReference type="PANTHER" id="PTHR46173:SF1">
    <property type="entry name" value="CCA TRNA NUCLEOTIDYLTRANSFERASE 1, MITOCHONDRIAL"/>
    <property type="match status" value="1"/>
</dbReference>
<dbReference type="GO" id="GO:0000049">
    <property type="term" value="F:tRNA binding"/>
    <property type="evidence" value="ECO:0007669"/>
    <property type="project" value="TreeGrafter"/>
</dbReference>
<dbReference type="GO" id="GO:0016779">
    <property type="term" value="F:nucleotidyltransferase activity"/>
    <property type="evidence" value="ECO:0007669"/>
    <property type="project" value="UniProtKB-KW"/>
</dbReference>
<dbReference type="InterPro" id="IPR003607">
    <property type="entry name" value="HD/PDEase_dom"/>
</dbReference>
<sequence>MAIYETQSVCPPQDRFLWGDTRYHKKRGGGDLFSIPDGVRQVLGRLTGLGFEAHLVGGCVRDLLMGREPHDFDVATSALPEQVKCALCGLRVIETGLRHGTVTALAGGQAVEVTTYRVDGGYSDGRHPDSVRFTDELTQDLARRDFTVNAMALSPKGELVDPFGGRDDLGRRLLRAVGEPAHRFEEDALRILRALRFGSVLGFAIEADTARAVHECRALLERVSAERIAAELVRLLCGQDAREILLEYPDVLGVFVPELLPMVGFEQRSKYHLYDVYTHTVEALAAVRPVPVLRLSLLLHDVGKPETFTLGRDGAGHFYGHALRGSEMARDILRRLRFDNETVDTVCELILSHDIPIERSERAVRRWLGRLGEKRLRLLLEVKRADNAAHAPGVSSRAQQLDEVESILARVLEQGACFCLRDLAVKGGDLIALGIPPGPGLGALLQKLLDAVIEGRCQNERDVLLGYAEELRSQTP</sequence>
<evidence type="ECO:0000256" key="5">
    <source>
        <dbReference type="ARBA" id="ARBA00022723"/>
    </source>
</evidence>
<evidence type="ECO:0000256" key="6">
    <source>
        <dbReference type="ARBA" id="ARBA00022741"/>
    </source>
</evidence>
<dbReference type="InterPro" id="IPR043519">
    <property type="entry name" value="NT_sf"/>
</dbReference>
<accession>A0A926DEG0</accession>
<dbReference type="PANTHER" id="PTHR46173">
    <property type="entry name" value="CCA TRNA NUCLEOTIDYLTRANSFERASE 1, MITOCHONDRIAL"/>
    <property type="match status" value="1"/>
</dbReference>
<comment type="caution">
    <text evidence="13">The sequence shown here is derived from an EMBL/GenBank/DDBJ whole genome shotgun (WGS) entry which is preliminary data.</text>
</comment>
<dbReference type="InterPro" id="IPR002646">
    <property type="entry name" value="PolA_pol_head_dom"/>
</dbReference>
<evidence type="ECO:0000259" key="12">
    <source>
        <dbReference type="Pfam" id="PF13735"/>
    </source>
</evidence>
<dbReference type="Gene3D" id="1.10.3090.10">
    <property type="entry name" value="cca-adding enzyme, domain 2"/>
    <property type="match status" value="1"/>
</dbReference>
<dbReference type="Pfam" id="PF12627">
    <property type="entry name" value="PolyA_pol_RNAbd"/>
    <property type="match status" value="1"/>
</dbReference>
<comment type="similarity">
    <text evidence="9">Belongs to the tRNA nucleotidyltransferase/poly(A) polymerase family.</text>
</comment>
<feature type="domain" description="tRNA nucleotidyltransferase/poly(A) polymerase RNA and SrmB- binding" evidence="11">
    <location>
        <begin position="202"/>
        <end position="247"/>
    </location>
</feature>
<evidence type="ECO:0000259" key="10">
    <source>
        <dbReference type="Pfam" id="PF01743"/>
    </source>
</evidence>
<evidence type="ECO:0000256" key="7">
    <source>
        <dbReference type="ARBA" id="ARBA00022842"/>
    </source>
</evidence>
<protein>
    <submittedName>
        <fullName evidence="13">HD domain-containing protein</fullName>
    </submittedName>
</protein>
<keyword evidence="8 9" id="KW-0694">RNA-binding</keyword>
<dbReference type="CDD" id="cd00077">
    <property type="entry name" value="HDc"/>
    <property type="match status" value="1"/>
</dbReference>
<keyword evidence="14" id="KW-1185">Reference proteome</keyword>
<dbReference type="Pfam" id="PF01743">
    <property type="entry name" value="PolyA_pol"/>
    <property type="match status" value="1"/>
</dbReference>
<evidence type="ECO:0000256" key="2">
    <source>
        <dbReference type="ARBA" id="ARBA00022679"/>
    </source>
</evidence>
<comment type="cofactor">
    <cofactor evidence="1">
        <name>Mg(2+)</name>
        <dbReference type="ChEBI" id="CHEBI:18420"/>
    </cofactor>
</comment>
<keyword evidence="3" id="KW-0819">tRNA processing</keyword>
<dbReference type="Pfam" id="PF13735">
    <property type="entry name" value="tRNA_NucTran2_2"/>
    <property type="match status" value="1"/>
</dbReference>
<dbReference type="AlphaFoldDB" id="A0A926DEG0"/>
<evidence type="ECO:0000256" key="3">
    <source>
        <dbReference type="ARBA" id="ARBA00022694"/>
    </source>
</evidence>
<dbReference type="InterPro" id="IPR032828">
    <property type="entry name" value="PolyA_RNA-bd"/>
</dbReference>
<evidence type="ECO:0000259" key="11">
    <source>
        <dbReference type="Pfam" id="PF12627"/>
    </source>
</evidence>
<evidence type="ECO:0000256" key="1">
    <source>
        <dbReference type="ARBA" id="ARBA00001946"/>
    </source>
</evidence>
<gene>
    <name evidence="13" type="ORF">H8695_06520</name>
</gene>
<keyword evidence="7" id="KW-0460">Magnesium</keyword>
<keyword evidence="2 9" id="KW-0808">Transferase</keyword>
<reference evidence="13" key="1">
    <citation type="submission" date="2020-08" db="EMBL/GenBank/DDBJ databases">
        <title>Genome public.</title>
        <authorList>
            <person name="Liu C."/>
            <person name="Sun Q."/>
        </authorList>
    </citation>
    <scope>NUCLEOTIDE SEQUENCE</scope>
    <source>
        <strain evidence="13">BX7</strain>
    </source>
</reference>
<dbReference type="SUPFAM" id="SSF81891">
    <property type="entry name" value="Poly A polymerase C-terminal region-like"/>
    <property type="match status" value="1"/>
</dbReference>
<feature type="domain" description="Poly A polymerase head" evidence="10">
    <location>
        <begin position="54"/>
        <end position="175"/>
    </location>
</feature>
<keyword evidence="4" id="KW-0548">Nucleotidyltransferase</keyword>
<evidence type="ECO:0000313" key="14">
    <source>
        <dbReference type="Proteomes" id="UP000620366"/>
    </source>
</evidence>
<keyword evidence="6" id="KW-0547">Nucleotide-binding</keyword>
<organism evidence="13 14">
    <name type="scientific">Feifania hominis</name>
    <dbReference type="NCBI Taxonomy" id="2763660"/>
    <lineage>
        <taxon>Bacteria</taxon>
        <taxon>Bacillati</taxon>
        <taxon>Bacillota</taxon>
        <taxon>Clostridia</taxon>
        <taxon>Eubacteriales</taxon>
        <taxon>Feifaniaceae</taxon>
        <taxon>Feifania</taxon>
    </lineage>
</organism>